<evidence type="ECO:0000256" key="10">
    <source>
        <dbReference type="ARBA" id="ARBA00023180"/>
    </source>
</evidence>
<dbReference type="Ensembl" id="ENSSSCT00070043401.1">
    <property type="protein sequence ID" value="ENSSSCP00070036524.1"/>
    <property type="gene ID" value="ENSSSCG00070021849.1"/>
</dbReference>
<evidence type="ECO:0000256" key="11">
    <source>
        <dbReference type="ARBA" id="ARBA00023288"/>
    </source>
</evidence>
<proteinExistence type="inferred from homology"/>
<dbReference type="Proteomes" id="UP000314985">
    <property type="component" value="Chromosome 14"/>
</dbReference>
<dbReference type="PANTHER" id="PTHR28552">
    <property type="entry name" value="SHADOW OF PRION PROTEIN"/>
    <property type="match status" value="1"/>
</dbReference>
<dbReference type="AlphaFoldDB" id="A0A4X1V4K8"/>
<evidence type="ECO:0000256" key="3">
    <source>
        <dbReference type="ARBA" id="ARBA00014397"/>
    </source>
</evidence>
<feature type="region of interest" description="Disordered" evidence="13">
    <location>
        <begin position="45"/>
        <end position="71"/>
    </location>
</feature>
<keyword evidence="7" id="KW-0732">Signal</keyword>
<evidence type="ECO:0000256" key="6">
    <source>
        <dbReference type="ARBA" id="ARBA00022678"/>
    </source>
</evidence>
<keyword evidence="8" id="KW-0034">Amyloid</keyword>
<evidence type="ECO:0000256" key="7">
    <source>
        <dbReference type="ARBA" id="ARBA00022729"/>
    </source>
</evidence>
<evidence type="ECO:0000313" key="14">
    <source>
        <dbReference type="Ensembl" id="ENSSSCP00070036524.1"/>
    </source>
</evidence>
<accession>A0A4X1V4K8</accession>
<keyword evidence="5" id="KW-0336">GPI-anchor</keyword>
<feature type="region of interest" description="Disordered" evidence="13">
    <location>
        <begin position="128"/>
        <end position="147"/>
    </location>
</feature>
<evidence type="ECO:0000256" key="5">
    <source>
        <dbReference type="ARBA" id="ARBA00022622"/>
    </source>
</evidence>
<comment type="function">
    <text evidence="12">Prion-like protein that has PrP(C)-like neuroprotective activity. May act as a modulator for the biological actions of normal and abnormal PrP.</text>
</comment>
<evidence type="ECO:0000256" key="13">
    <source>
        <dbReference type="SAM" id="MobiDB-lite"/>
    </source>
</evidence>
<reference evidence="14" key="2">
    <citation type="submission" date="2025-08" db="UniProtKB">
        <authorList>
            <consortium name="Ensembl"/>
        </authorList>
    </citation>
    <scope>IDENTIFICATION</scope>
</reference>
<name>A0A4X1V4K8_PIG</name>
<evidence type="ECO:0000256" key="12">
    <source>
        <dbReference type="ARBA" id="ARBA00025683"/>
    </source>
</evidence>
<evidence type="ECO:0000256" key="1">
    <source>
        <dbReference type="ARBA" id="ARBA00004609"/>
    </source>
</evidence>
<protein>
    <recommendedName>
        <fullName evidence="3">Shadow of prion protein</fullName>
    </recommendedName>
</protein>
<dbReference type="GO" id="GO:0098552">
    <property type="term" value="C:side of membrane"/>
    <property type="evidence" value="ECO:0007669"/>
    <property type="project" value="UniProtKB-KW"/>
</dbReference>
<keyword evidence="6" id="KW-0640">Prion</keyword>
<comment type="similarity">
    <text evidence="2">Belongs to the SPRN family.</text>
</comment>
<evidence type="ECO:0000256" key="2">
    <source>
        <dbReference type="ARBA" id="ARBA00008311"/>
    </source>
</evidence>
<evidence type="ECO:0000313" key="15">
    <source>
        <dbReference type="Proteomes" id="UP000314985"/>
    </source>
</evidence>
<keyword evidence="4" id="KW-1003">Cell membrane</keyword>
<reference evidence="14 15" key="1">
    <citation type="submission" date="2017-08" db="EMBL/GenBank/DDBJ databases">
        <title>USMARCv1.0.</title>
        <authorList>
            <person name="Hannum G.I."/>
            <person name="Koren S."/>
            <person name="Schroeder S.G."/>
            <person name="Chin S.C."/>
            <person name="Nonneman D.J."/>
            <person name="Becker S.A."/>
            <person name="Rosen B.D."/>
            <person name="Bickhart D.M."/>
            <person name="Putnam N.H."/>
            <person name="Green R.E."/>
            <person name="Tuggle C.K."/>
            <person name="Liu H."/>
            <person name="Rohrer G.A."/>
            <person name="Warr A."/>
            <person name="Hall R."/>
            <person name="Kim K."/>
            <person name="Hume D.A."/>
            <person name="Talbot R."/>
            <person name="Chow W."/>
            <person name="Howe K."/>
            <person name="Schwartz A.S."/>
            <person name="Watson M."/>
            <person name="Archibald A.L."/>
            <person name="Phillippy A.M."/>
            <person name="Smith T.P.L."/>
        </authorList>
    </citation>
    <scope>NUCLEOTIDE SEQUENCE [LARGE SCALE GENOMIC DNA]</scope>
</reference>
<evidence type="ECO:0000256" key="4">
    <source>
        <dbReference type="ARBA" id="ARBA00022475"/>
    </source>
</evidence>
<feature type="compositionally biased region" description="Low complexity" evidence="13">
    <location>
        <begin position="45"/>
        <end position="55"/>
    </location>
</feature>
<comment type="subcellular location">
    <subcellularLocation>
        <location evidence="1">Cell membrane</location>
        <topology evidence="1">Lipid-anchor</topology>
        <topology evidence="1">GPI-anchor</topology>
    </subcellularLocation>
</comment>
<feature type="region of interest" description="Disordered" evidence="13">
    <location>
        <begin position="1"/>
        <end position="23"/>
    </location>
</feature>
<dbReference type="GO" id="GO:0005886">
    <property type="term" value="C:plasma membrane"/>
    <property type="evidence" value="ECO:0007669"/>
    <property type="project" value="UniProtKB-SubCell"/>
</dbReference>
<evidence type="ECO:0000256" key="9">
    <source>
        <dbReference type="ARBA" id="ARBA00023136"/>
    </source>
</evidence>
<sequence>VLGLGGARGSARGALRGGARGAPRVRVRPAPRYAGSSLRVAAGAAAGRPQGRPPAWLRAQAGGGPRGLGSVAWKTTRTGHPVATERVAASTATGHGLRALGARAAPPFAYCWVVPLAPWGCYGPRPSWGRLGPRADLPPSPRPPGRP</sequence>
<organism evidence="14 15">
    <name type="scientific">Sus scrofa</name>
    <name type="common">Pig</name>
    <dbReference type="NCBI Taxonomy" id="9823"/>
    <lineage>
        <taxon>Eukaryota</taxon>
        <taxon>Metazoa</taxon>
        <taxon>Chordata</taxon>
        <taxon>Craniata</taxon>
        <taxon>Vertebrata</taxon>
        <taxon>Euteleostomi</taxon>
        <taxon>Mammalia</taxon>
        <taxon>Eutheria</taxon>
        <taxon>Laurasiatheria</taxon>
        <taxon>Artiodactyla</taxon>
        <taxon>Suina</taxon>
        <taxon>Suidae</taxon>
        <taxon>Sus</taxon>
    </lineage>
</organism>
<keyword evidence="10" id="KW-0325">Glycoprotein</keyword>
<keyword evidence="9" id="KW-0472">Membrane</keyword>
<keyword evidence="11" id="KW-0449">Lipoprotein</keyword>
<dbReference type="InterPro" id="IPR029238">
    <property type="entry name" value="Shadoo"/>
</dbReference>
<evidence type="ECO:0000256" key="8">
    <source>
        <dbReference type="ARBA" id="ARBA00023087"/>
    </source>
</evidence>
<dbReference type="Pfam" id="PF14999">
    <property type="entry name" value="Shadoo"/>
    <property type="match status" value="1"/>
</dbReference>
<dbReference type="PANTHER" id="PTHR28552:SF1">
    <property type="entry name" value="SHADOW OF PRION PROTEIN"/>
    <property type="match status" value="1"/>
</dbReference>
<feature type="compositionally biased region" description="Pro residues" evidence="13">
    <location>
        <begin position="136"/>
        <end position="147"/>
    </location>
</feature>